<dbReference type="Proteomes" id="UP000256708">
    <property type="component" value="Unassembled WGS sequence"/>
</dbReference>
<keyword evidence="10" id="KW-0732">Signal</keyword>
<proteinExistence type="inferred from homology"/>
<keyword evidence="7 8" id="KW-0998">Cell outer membrane</keyword>
<accession>A0A3D8L7H8</accession>
<dbReference type="InterPro" id="IPR036942">
    <property type="entry name" value="Beta-barrel_TonB_sf"/>
</dbReference>
<dbReference type="InterPro" id="IPR023997">
    <property type="entry name" value="TonB-dep_OMP_SusC/RagA_CS"/>
</dbReference>
<evidence type="ECO:0000313" key="13">
    <source>
        <dbReference type="EMBL" id="RDV13246.1"/>
    </source>
</evidence>
<protein>
    <submittedName>
        <fullName evidence="13">TonB-dependent receptor</fullName>
    </submittedName>
</protein>
<keyword evidence="13" id="KW-0675">Receptor</keyword>
<evidence type="ECO:0000256" key="8">
    <source>
        <dbReference type="PROSITE-ProRule" id="PRU01360"/>
    </source>
</evidence>
<evidence type="ECO:0000256" key="9">
    <source>
        <dbReference type="RuleBase" id="RU003357"/>
    </source>
</evidence>
<sequence>MKVFLRFMMIALGICIAQAGFAQSKTITGRITASEDGIALPGVSVVVRGTANGTSADVDGRYSIQAAPGEVLVFSYIGMLAQEHTVGDGNTIDVALSPDNKTLSEVVVVGYGTQKRANLTGAVSTVDTKVLESRPITDVARGLQGTTPGLTITTASGAIGQNPDIRLRGMAGTLSNSSGAQPLILVDNVEISSLQMVNPEDIESISVLKDAASASIYGARGAFGVILITTKTGKRNSPAKVSYSNNFSWSAPTTTPEIAPAADGAEVAFRALQRTNPSTNVFGVVGMYIDQTSITKMREWEAQYGGQDLGEEMVLGRDFEIRDGRLFFYRSWDPGEVFMRDWTPQQKHDVSVSGGSEKTNYYLGLGYLGQEGVLKVNPDEFNRYNLNVGVNTTVTDWFDARAKVLYTKSEFTRPFYFSSETYDPWYYLYRWPAVYPYGTYEGHPFRSAITEVQQAKMNNEASSMARMNIGGTLRPFEGLTIDADYTYTYNNSHEHQTGGVLSAYNFWATGADLTYAPYSSPAFNRVQYNSDWSNRSVGKAFATYVKDLGDHSFKVIAGGDAEVYEYWYQMSQKRNLMDPNRGEIDLATGDQFVDGARNKWATLGAFGRLNYSFRDKFLLEFNGRYDGASRLSPTKKWAFFPSMSAGYVISEEPFMEFSKPVLSFLKFRGSWGSIGNQNANLGDIYRLMSPTTSNWLVGGVNMITAGTPGAFPYSLTWETASTLDFGLDSRFLNDKIAVTFDWYKRTISDMHSPGVTLPSTFGTSVPKRNYGELQTTGWELAVDFNHSFGNGLNFNATGTLSDFQEKVTKYENTILGLPNPIGAINRNYYEGMVLGEIWGYETDRFFTKDDFVLDADGNPVLENGSYVLNDGVPSQALYESGWFLYGPGDVKYKDLNGDGVIDYGSQTVDDHGDMKKIGNSTPRYQYGLRLGADWKGFDLSMFVQGVGKRDFWANGPIFIPGYRPGEAWYAHQLDYWTPENPNAFYPRPTDAGMSNSSRNFLPQTKYLLDLSYMRMKNVTFGYSLPTALTEKVKIERLRVYVSGENLFEFDKLGDMPIDPEVNYTSSGLNDPNTFGRVYPYRRTFSFGLQATF</sequence>
<dbReference type="AlphaFoldDB" id="A0A3D8L7H8"/>
<reference evidence="14" key="1">
    <citation type="submission" date="2018-08" db="EMBL/GenBank/DDBJ databases">
        <authorList>
            <person name="Liu Z.-W."/>
            <person name="Du Z.-J."/>
        </authorList>
    </citation>
    <scope>NUCLEOTIDE SEQUENCE [LARGE SCALE GENOMIC DNA]</scope>
    <source>
        <strain evidence="14">H4X</strain>
    </source>
</reference>
<evidence type="ECO:0000256" key="3">
    <source>
        <dbReference type="ARBA" id="ARBA00022452"/>
    </source>
</evidence>
<evidence type="ECO:0000259" key="12">
    <source>
        <dbReference type="Pfam" id="PF07715"/>
    </source>
</evidence>
<dbReference type="Pfam" id="PF07715">
    <property type="entry name" value="Plug"/>
    <property type="match status" value="1"/>
</dbReference>
<feature type="signal peptide" evidence="10">
    <location>
        <begin position="1"/>
        <end position="19"/>
    </location>
</feature>
<dbReference type="NCBIfam" id="TIGR04056">
    <property type="entry name" value="OMP_RagA_SusC"/>
    <property type="match status" value="1"/>
</dbReference>
<comment type="subcellular location">
    <subcellularLocation>
        <location evidence="1 8">Cell outer membrane</location>
        <topology evidence="1 8">Multi-pass membrane protein</topology>
    </subcellularLocation>
</comment>
<feature type="domain" description="TonB-dependent receptor plug" evidence="12">
    <location>
        <begin position="117"/>
        <end position="225"/>
    </location>
</feature>
<dbReference type="InterPro" id="IPR008969">
    <property type="entry name" value="CarboxyPept-like_regulatory"/>
</dbReference>
<dbReference type="InterPro" id="IPR037066">
    <property type="entry name" value="Plug_dom_sf"/>
</dbReference>
<dbReference type="InterPro" id="IPR023996">
    <property type="entry name" value="TonB-dep_OMP_SusC/RagA"/>
</dbReference>
<evidence type="ECO:0000313" key="14">
    <source>
        <dbReference type="Proteomes" id="UP000256708"/>
    </source>
</evidence>
<dbReference type="Gene3D" id="2.40.170.20">
    <property type="entry name" value="TonB-dependent receptor, beta-barrel domain"/>
    <property type="match status" value="1"/>
</dbReference>
<evidence type="ECO:0000256" key="7">
    <source>
        <dbReference type="ARBA" id="ARBA00023237"/>
    </source>
</evidence>
<dbReference type="InterPro" id="IPR012910">
    <property type="entry name" value="Plug_dom"/>
</dbReference>
<keyword evidence="14" id="KW-1185">Reference proteome</keyword>
<keyword evidence="5 9" id="KW-0798">TonB box</keyword>
<evidence type="ECO:0000256" key="5">
    <source>
        <dbReference type="ARBA" id="ARBA00023077"/>
    </source>
</evidence>
<evidence type="ECO:0000256" key="4">
    <source>
        <dbReference type="ARBA" id="ARBA00022692"/>
    </source>
</evidence>
<evidence type="ECO:0000256" key="6">
    <source>
        <dbReference type="ARBA" id="ARBA00023136"/>
    </source>
</evidence>
<evidence type="ECO:0000256" key="2">
    <source>
        <dbReference type="ARBA" id="ARBA00022448"/>
    </source>
</evidence>
<dbReference type="Gene3D" id="2.170.130.10">
    <property type="entry name" value="TonB-dependent receptor, plug domain"/>
    <property type="match status" value="1"/>
</dbReference>
<dbReference type="NCBIfam" id="TIGR04057">
    <property type="entry name" value="SusC_RagA_signa"/>
    <property type="match status" value="1"/>
</dbReference>
<organism evidence="13 14">
    <name type="scientific">Pontibacter diazotrophicus</name>
    <dbReference type="NCBI Taxonomy" id="1400979"/>
    <lineage>
        <taxon>Bacteria</taxon>
        <taxon>Pseudomonadati</taxon>
        <taxon>Bacteroidota</taxon>
        <taxon>Cytophagia</taxon>
        <taxon>Cytophagales</taxon>
        <taxon>Hymenobacteraceae</taxon>
        <taxon>Pontibacter</taxon>
    </lineage>
</organism>
<dbReference type="GO" id="GO:0009279">
    <property type="term" value="C:cell outer membrane"/>
    <property type="evidence" value="ECO:0007669"/>
    <property type="project" value="UniProtKB-SubCell"/>
</dbReference>
<keyword evidence="4 8" id="KW-0812">Transmembrane</keyword>
<dbReference type="PROSITE" id="PS52016">
    <property type="entry name" value="TONB_DEPENDENT_REC_3"/>
    <property type="match status" value="1"/>
</dbReference>
<feature type="chain" id="PRO_5017549946" evidence="10">
    <location>
        <begin position="20"/>
        <end position="1092"/>
    </location>
</feature>
<comment type="similarity">
    <text evidence="8 9">Belongs to the TonB-dependent receptor family.</text>
</comment>
<dbReference type="SUPFAM" id="SSF56935">
    <property type="entry name" value="Porins"/>
    <property type="match status" value="1"/>
</dbReference>
<keyword evidence="2 8" id="KW-0813">Transport</keyword>
<name>A0A3D8L7H8_9BACT</name>
<gene>
    <name evidence="13" type="ORF">DXT99_20425</name>
</gene>
<dbReference type="RefSeq" id="WP_115567445.1">
    <property type="nucleotide sequence ID" value="NZ_QRGR01000026.1"/>
</dbReference>
<keyword evidence="3 8" id="KW-1134">Transmembrane beta strand</keyword>
<dbReference type="Gene3D" id="2.60.40.1120">
    <property type="entry name" value="Carboxypeptidase-like, regulatory domain"/>
    <property type="match status" value="1"/>
</dbReference>
<comment type="caution">
    <text evidence="13">The sequence shown here is derived from an EMBL/GenBank/DDBJ whole genome shotgun (WGS) entry which is preliminary data.</text>
</comment>
<feature type="domain" description="TonB-dependent receptor-like beta-barrel" evidence="11">
    <location>
        <begin position="468"/>
        <end position="870"/>
    </location>
</feature>
<dbReference type="Pfam" id="PF00593">
    <property type="entry name" value="TonB_dep_Rec_b-barrel"/>
    <property type="match status" value="1"/>
</dbReference>
<dbReference type="EMBL" id="QRGR01000026">
    <property type="protein sequence ID" value="RDV13246.1"/>
    <property type="molecule type" value="Genomic_DNA"/>
</dbReference>
<evidence type="ECO:0000256" key="1">
    <source>
        <dbReference type="ARBA" id="ARBA00004571"/>
    </source>
</evidence>
<evidence type="ECO:0000259" key="11">
    <source>
        <dbReference type="Pfam" id="PF00593"/>
    </source>
</evidence>
<dbReference type="InterPro" id="IPR000531">
    <property type="entry name" value="Beta-barrel_TonB"/>
</dbReference>
<keyword evidence="6 8" id="KW-0472">Membrane</keyword>
<dbReference type="Pfam" id="PF13715">
    <property type="entry name" value="CarbopepD_reg_2"/>
    <property type="match status" value="1"/>
</dbReference>
<dbReference type="InterPro" id="IPR039426">
    <property type="entry name" value="TonB-dep_rcpt-like"/>
</dbReference>
<dbReference type="SUPFAM" id="SSF49464">
    <property type="entry name" value="Carboxypeptidase regulatory domain-like"/>
    <property type="match status" value="1"/>
</dbReference>
<dbReference type="OrthoDB" id="9768177at2"/>
<evidence type="ECO:0000256" key="10">
    <source>
        <dbReference type="SAM" id="SignalP"/>
    </source>
</evidence>